<dbReference type="GO" id="GO:0016787">
    <property type="term" value="F:hydrolase activity"/>
    <property type="evidence" value="ECO:0007669"/>
    <property type="project" value="UniProtKB-KW"/>
</dbReference>
<gene>
    <name evidence="4" type="ORF">WOLCODRAFT_149059</name>
</gene>
<feature type="compositionally biased region" description="Pro residues" evidence="2">
    <location>
        <begin position="159"/>
        <end position="181"/>
    </location>
</feature>
<organism evidence="4 5">
    <name type="scientific">Wolfiporia cocos (strain MD-104)</name>
    <name type="common">Brown rot fungus</name>
    <dbReference type="NCBI Taxonomy" id="742152"/>
    <lineage>
        <taxon>Eukaryota</taxon>
        <taxon>Fungi</taxon>
        <taxon>Dikarya</taxon>
        <taxon>Basidiomycota</taxon>
        <taxon>Agaricomycotina</taxon>
        <taxon>Agaricomycetes</taxon>
        <taxon>Polyporales</taxon>
        <taxon>Phaeolaceae</taxon>
        <taxon>Wolfiporia</taxon>
    </lineage>
</organism>
<dbReference type="Gene3D" id="3.40.50.1820">
    <property type="entry name" value="alpha/beta hydrolase"/>
    <property type="match status" value="1"/>
</dbReference>
<protein>
    <submittedName>
        <fullName evidence="4">Alpha/beta-hydrolase</fullName>
    </submittedName>
</protein>
<dbReference type="PANTHER" id="PTHR48081">
    <property type="entry name" value="AB HYDROLASE SUPERFAMILY PROTEIN C4A8.06C"/>
    <property type="match status" value="1"/>
</dbReference>
<dbReference type="InterPro" id="IPR029058">
    <property type="entry name" value="AB_hydrolase_fold"/>
</dbReference>
<evidence type="ECO:0000256" key="1">
    <source>
        <dbReference type="ARBA" id="ARBA00022801"/>
    </source>
</evidence>
<dbReference type="EMBL" id="KB467942">
    <property type="protein sequence ID" value="PCH38104.1"/>
    <property type="molecule type" value="Genomic_DNA"/>
</dbReference>
<feature type="region of interest" description="Disordered" evidence="2">
    <location>
        <begin position="157"/>
        <end position="182"/>
    </location>
</feature>
<keyword evidence="5" id="KW-1185">Reference proteome</keyword>
<feature type="domain" description="BD-FAE-like" evidence="3">
    <location>
        <begin position="32"/>
        <end position="143"/>
    </location>
</feature>
<evidence type="ECO:0000259" key="3">
    <source>
        <dbReference type="Pfam" id="PF20434"/>
    </source>
</evidence>
<dbReference type="AlphaFoldDB" id="A0A2H3JN84"/>
<keyword evidence="1 4" id="KW-0378">Hydrolase</keyword>
<dbReference type="PANTHER" id="PTHR48081:SF33">
    <property type="entry name" value="KYNURENINE FORMAMIDASE"/>
    <property type="match status" value="1"/>
</dbReference>
<dbReference type="Proteomes" id="UP000218811">
    <property type="component" value="Unassembled WGS sequence"/>
</dbReference>
<proteinExistence type="predicted"/>
<dbReference type="OMA" id="HSCGGHM"/>
<dbReference type="SUPFAM" id="SSF53474">
    <property type="entry name" value="alpha/beta-Hydrolases"/>
    <property type="match status" value="1"/>
</dbReference>
<evidence type="ECO:0000256" key="2">
    <source>
        <dbReference type="SAM" id="MobiDB-lite"/>
    </source>
</evidence>
<dbReference type="STRING" id="742152.A0A2H3JN84"/>
<sequence>MDYTTGAVKLLDEHVGIPYTDSNAGDPYHQFDLYVPRAVASDKGRKPLICFIHGGAWRSEDRADHAILGRRLTANTGFPVAIPNYRLTTPTSPLRHPAHAEDILAFLEFLMTWRGPSSSATTASPPYDSRRLYLIGHSCSAHMLTSIFLAPPSTLAPVVPSPPPSPPPHGLPDLPPSPLPTPATLAPSPALLAATRALVLSEGLYDLDLLLRTYPAYKSWFVAPAFGRLRSYAPWNPAGYGQREGGGAARWLILHSTGDTLVDRPQSEAIWTRLRELYGEEGAATDGKMRMVERNWDEITEEHNDALAQETYPRIVGQFILDDVQTRG</sequence>
<dbReference type="OrthoDB" id="6495301at2759"/>
<evidence type="ECO:0000313" key="5">
    <source>
        <dbReference type="Proteomes" id="UP000218811"/>
    </source>
</evidence>
<reference evidence="4 5" key="1">
    <citation type="journal article" date="2012" name="Science">
        <title>The Paleozoic origin of enzymatic lignin decomposition reconstructed from 31 fungal genomes.</title>
        <authorList>
            <person name="Floudas D."/>
            <person name="Binder M."/>
            <person name="Riley R."/>
            <person name="Barry K."/>
            <person name="Blanchette R.A."/>
            <person name="Henrissat B."/>
            <person name="Martinez A.T."/>
            <person name="Otillar R."/>
            <person name="Spatafora J.W."/>
            <person name="Yadav J.S."/>
            <person name="Aerts A."/>
            <person name="Benoit I."/>
            <person name="Boyd A."/>
            <person name="Carlson A."/>
            <person name="Copeland A."/>
            <person name="Coutinho P.M."/>
            <person name="de Vries R.P."/>
            <person name="Ferreira P."/>
            <person name="Findley K."/>
            <person name="Foster B."/>
            <person name="Gaskell J."/>
            <person name="Glotzer D."/>
            <person name="Gorecki P."/>
            <person name="Heitman J."/>
            <person name="Hesse C."/>
            <person name="Hori C."/>
            <person name="Igarashi K."/>
            <person name="Jurgens J.A."/>
            <person name="Kallen N."/>
            <person name="Kersten P."/>
            <person name="Kohler A."/>
            <person name="Kuees U."/>
            <person name="Kumar T.K.A."/>
            <person name="Kuo A."/>
            <person name="LaButti K."/>
            <person name="Larrondo L.F."/>
            <person name="Lindquist E."/>
            <person name="Ling A."/>
            <person name="Lombard V."/>
            <person name="Lucas S."/>
            <person name="Lundell T."/>
            <person name="Martin R."/>
            <person name="McLaughlin D.J."/>
            <person name="Morgenstern I."/>
            <person name="Morin E."/>
            <person name="Murat C."/>
            <person name="Nagy L.G."/>
            <person name="Nolan M."/>
            <person name="Ohm R.A."/>
            <person name="Patyshakuliyeva A."/>
            <person name="Rokas A."/>
            <person name="Ruiz-Duenas F.J."/>
            <person name="Sabat G."/>
            <person name="Salamov A."/>
            <person name="Samejima M."/>
            <person name="Schmutz J."/>
            <person name="Slot J.C."/>
            <person name="St John F."/>
            <person name="Stenlid J."/>
            <person name="Sun H."/>
            <person name="Sun S."/>
            <person name="Syed K."/>
            <person name="Tsang A."/>
            <person name="Wiebenga A."/>
            <person name="Young D."/>
            <person name="Pisabarro A."/>
            <person name="Eastwood D.C."/>
            <person name="Martin F."/>
            <person name="Cullen D."/>
            <person name="Grigoriev I.V."/>
            <person name="Hibbett D.S."/>
        </authorList>
    </citation>
    <scope>NUCLEOTIDE SEQUENCE [LARGE SCALE GENOMIC DNA]</scope>
    <source>
        <strain evidence="4 5">MD-104</strain>
    </source>
</reference>
<name>A0A2H3JN84_WOLCO</name>
<evidence type="ECO:0000313" key="4">
    <source>
        <dbReference type="EMBL" id="PCH38104.1"/>
    </source>
</evidence>
<accession>A0A2H3JN84</accession>
<dbReference type="Pfam" id="PF20434">
    <property type="entry name" value="BD-FAE"/>
    <property type="match status" value="1"/>
</dbReference>
<dbReference type="InterPro" id="IPR050300">
    <property type="entry name" value="GDXG_lipolytic_enzyme"/>
</dbReference>
<dbReference type="InterPro" id="IPR049492">
    <property type="entry name" value="BD-FAE-like_dom"/>
</dbReference>